<dbReference type="SUPFAM" id="SSF54593">
    <property type="entry name" value="Glyoxalase/Bleomycin resistance protein/Dihydroxybiphenyl dioxygenase"/>
    <property type="match status" value="1"/>
</dbReference>
<comment type="caution">
    <text evidence="2">The sequence shown here is derived from an EMBL/GenBank/DDBJ whole genome shotgun (WGS) entry which is preliminary data.</text>
</comment>
<dbReference type="RefSeq" id="WP_019950792.1">
    <property type="nucleotide sequence ID" value="NZ_JBHLVX010000001.1"/>
</dbReference>
<dbReference type="PROSITE" id="PS51819">
    <property type="entry name" value="VOC"/>
    <property type="match status" value="1"/>
</dbReference>
<evidence type="ECO:0000313" key="2">
    <source>
        <dbReference type="EMBL" id="MFC0266422.1"/>
    </source>
</evidence>
<name>A0ABV6FYF1_9GAMM</name>
<feature type="domain" description="VOC" evidence="1">
    <location>
        <begin position="1"/>
        <end position="126"/>
    </location>
</feature>
<evidence type="ECO:0000313" key="3">
    <source>
        <dbReference type="Proteomes" id="UP001589814"/>
    </source>
</evidence>
<dbReference type="InterPro" id="IPR029068">
    <property type="entry name" value="Glyas_Bleomycin-R_OHBP_Dase"/>
</dbReference>
<keyword evidence="3" id="KW-1185">Reference proteome</keyword>
<gene>
    <name evidence="2" type="ORF">ACFFHW_00155</name>
</gene>
<dbReference type="Proteomes" id="UP001589814">
    <property type="component" value="Unassembled WGS sequence"/>
</dbReference>
<protein>
    <submittedName>
        <fullName evidence="2">VOC family protein</fullName>
    </submittedName>
</protein>
<dbReference type="InterPro" id="IPR037523">
    <property type="entry name" value="VOC_core"/>
</dbReference>
<reference evidence="2 3" key="1">
    <citation type="submission" date="2024-09" db="EMBL/GenBank/DDBJ databases">
        <authorList>
            <person name="Sun Q."/>
            <person name="Mori K."/>
        </authorList>
    </citation>
    <scope>NUCLEOTIDE SEQUENCE [LARGE SCALE GENOMIC DNA]</scope>
    <source>
        <strain evidence="2 3">CCM 7415</strain>
    </source>
</reference>
<dbReference type="Gene3D" id="3.10.180.10">
    <property type="entry name" value="2,3-Dihydroxybiphenyl 1,2-Dioxygenase, domain 1"/>
    <property type="match status" value="1"/>
</dbReference>
<dbReference type="PANTHER" id="PTHR35006:SF1">
    <property type="entry name" value="BLL2941 PROTEIN"/>
    <property type="match status" value="1"/>
</dbReference>
<accession>A0ABV6FYF1</accession>
<dbReference type="PANTHER" id="PTHR35006">
    <property type="entry name" value="GLYOXALASE FAMILY PROTEIN (AFU_ORTHOLOGUE AFUA_5G14830)"/>
    <property type="match status" value="1"/>
</dbReference>
<dbReference type="CDD" id="cd07262">
    <property type="entry name" value="VOC_like"/>
    <property type="match status" value="1"/>
</dbReference>
<sequence>MLSHIMVGSNDLDRAQEFYDPVLAELGLYRDRSPCDHPWLSYSAPQVKLLFIVCAPFDGDSASQGNGTMVAFNAHDHETVDRFYQAGLLSGGSDEGAPELRPQYHDYFYGAYLRDPDGNKLCCVCHDRFSN</sequence>
<proteinExistence type="predicted"/>
<evidence type="ECO:0000259" key="1">
    <source>
        <dbReference type="PROSITE" id="PS51819"/>
    </source>
</evidence>
<organism evidence="2 3">
    <name type="scientific">Kushneria aurantia</name>
    <dbReference type="NCBI Taxonomy" id="504092"/>
    <lineage>
        <taxon>Bacteria</taxon>
        <taxon>Pseudomonadati</taxon>
        <taxon>Pseudomonadota</taxon>
        <taxon>Gammaproteobacteria</taxon>
        <taxon>Oceanospirillales</taxon>
        <taxon>Halomonadaceae</taxon>
        <taxon>Kushneria</taxon>
    </lineage>
</organism>
<dbReference type="EMBL" id="JBHLVX010000001">
    <property type="protein sequence ID" value="MFC0266422.1"/>
    <property type="molecule type" value="Genomic_DNA"/>
</dbReference>